<sequence>MARGARILAALGLAVVLLYLVGSGIIVQRMAAGLLTVGPLAAALAEEPPPDDPLALGYRGDPGTALGLEFDAVRIETELGAAEGWFVPASGEGSRLGAIYVHGIAGAREDGYRHLSLLHAAGYDVLLMSYRNDPGAPADPAGTYGFGLSEWPDLEAAVGWMGERGHPDLLVVAESMGGAILGQFLRQSPRAAAVEAVALDSPAVDSRAVLAHLSGRIGVPLPAVAARAGLVVMAVAGPRPLHRARVTEVFAGFDGPLFIAHGAGDSIVPLGSTERLLAAREGPTVSVIGAAEHLQTHAEDPVRYGEAFGRFLDMAD</sequence>
<dbReference type="AlphaFoldDB" id="A0A3N2QVZ2"/>
<dbReference type="Gene3D" id="3.40.50.1820">
    <property type="entry name" value="alpha/beta hydrolase"/>
    <property type="match status" value="1"/>
</dbReference>
<evidence type="ECO:0000313" key="2">
    <source>
        <dbReference type="Proteomes" id="UP000268016"/>
    </source>
</evidence>
<dbReference type="RefSeq" id="WP_123643006.1">
    <property type="nucleotide sequence ID" value="NZ_ML119087.1"/>
</dbReference>
<organism evidence="1 2">
    <name type="scientific">Histidinibacterium lentulum</name>
    <dbReference type="NCBI Taxonomy" id="2480588"/>
    <lineage>
        <taxon>Bacteria</taxon>
        <taxon>Pseudomonadati</taxon>
        <taxon>Pseudomonadota</taxon>
        <taxon>Alphaproteobacteria</taxon>
        <taxon>Rhodobacterales</taxon>
        <taxon>Paracoccaceae</taxon>
        <taxon>Histidinibacterium</taxon>
    </lineage>
</organism>
<dbReference type="InterPro" id="IPR029058">
    <property type="entry name" value="AB_hydrolase_fold"/>
</dbReference>
<reference evidence="1 2" key="1">
    <citation type="submission" date="2018-10" db="EMBL/GenBank/DDBJ databases">
        <title>Histidinibacterium lentulum gen. nov., sp. nov., a marine bacterium from the culture broth of Picochlorum sp. 122.</title>
        <authorList>
            <person name="Wang G."/>
        </authorList>
    </citation>
    <scope>NUCLEOTIDE SEQUENCE [LARGE SCALE GENOMIC DNA]</scope>
    <source>
        <strain evidence="1 2">B17</strain>
    </source>
</reference>
<dbReference type="EMBL" id="RDRB01000007">
    <property type="protein sequence ID" value="ROT99411.1"/>
    <property type="molecule type" value="Genomic_DNA"/>
</dbReference>
<proteinExistence type="predicted"/>
<dbReference type="SUPFAM" id="SSF53474">
    <property type="entry name" value="alpha/beta-Hydrolases"/>
    <property type="match status" value="1"/>
</dbReference>
<keyword evidence="2" id="KW-1185">Reference proteome</keyword>
<evidence type="ECO:0008006" key="3">
    <source>
        <dbReference type="Google" id="ProtNLM"/>
    </source>
</evidence>
<comment type="caution">
    <text evidence="1">The sequence shown here is derived from an EMBL/GenBank/DDBJ whole genome shotgun (WGS) entry which is preliminary data.</text>
</comment>
<evidence type="ECO:0000313" key="1">
    <source>
        <dbReference type="EMBL" id="ROT99411.1"/>
    </source>
</evidence>
<accession>A0A3N2QVZ2</accession>
<gene>
    <name evidence="1" type="ORF">EAT49_14425</name>
</gene>
<protein>
    <recommendedName>
        <fullName evidence="3">Alpha/beta fold hydrolase</fullName>
    </recommendedName>
</protein>
<dbReference type="OrthoDB" id="8111537at2"/>
<name>A0A3N2QVZ2_9RHOB</name>
<dbReference type="Proteomes" id="UP000268016">
    <property type="component" value="Unassembled WGS sequence"/>
</dbReference>